<dbReference type="AlphaFoldDB" id="A0A9P7BIS3"/>
<evidence type="ECO:0000256" key="1">
    <source>
        <dbReference type="SAM" id="MobiDB-lite"/>
    </source>
</evidence>
<protein>
    <submittedName>
        <fullName evidence="2">Uncharacterized protein</fullName>
    </submittedName>
</protein>
<evidence type="ECO:0000313" key="2">
    <source>
        <dbReference type="EMBL" id="KAG1274748.1"/>
    </source>
</evidence>
<organism evidence="2 3">
    <name type="scientific">Rhizopus oryzae</name>
    <name type="common">Mucormycosis agent</name>
    <name type="synonym">Rhizopus arrhizus var. delemar</name>
    <dbReference type="NCBI Taxonomy" id="64495"/>
    <lineage>
        <taxon>Eukaryota</taxon>
        <taxon>Fungi</taxon>
        <taxon>Fungi incertae sedis</taxon>
        <taxon>Mucoromycota</taxon>
        <taxon>Mucoromycotina</taxon>
        <taxon>Mucoromycetes</taxon>
        <taxon>Mucorales</taxon>
        <taxon>Mucorineae</taxon>
        <taxon>Rhizopodaceae</taxon>
        <taxon>Rhizopus</taxon>
    </lineage>
</organism>
<dbReference type="EMBL" id="JAANQT010010894">
    <property type="protein sequence ID" value="KAG1274748.1"/>
    <property type="molecule type" value="Genomic_DNA"/>
</dbReference>
<reference evidence="2" key="1">
    <citation type="journal article" date="2020" name="Microb. Genom.">
        <title>Genetic diversity of clinical and environmental Mucorales isolates obtained from an investigation of mucormycosis cases among solid organ transplant recipients.</title>
        <authorList>
            <person name="Nguyen M.H."/>
            <person name="Kaul D."/>
            <person name="Muto C."/>
            <person name="Cheng S.J."/>
            <person name="Richter R.A."/>
            <person name="Bruno V.M."/>
            <person name="Liu G."/>
            <person name="Beyhan S."/>
            <person name="Sundermann A.J."/>
            <person name="Mounaud S."/>
            <person name="Pasculle A.W."/>
            <person name="Nierman W.C."/>
            <person name="Driscoll E."/>
            <person name="Cumbie R."/>
            <person name="Clancy C.J."/>
            <person name="Dupont C.L."/>
        </authorList>
    </citation>
    <scope>NUCLEOTIDE SEQUENCE</scope>
    <source>
        <strain evidence="2">GL11</strain>
    </source>
</reference>
<evidence type="ECO:0000313" key="3">
    <source>
        <dbReference type="Proteomes" id="UP000716291"/>
    </source>
</evidence>
<keyword evidence="3" id="KW-1185">Reference proteome</keyword>
<gene>
    <name evidence="2" type="ORF">G6F64_015050</name>
</gene>
<sequence>MDQRVRTLDHEVARHARVDVGQQRQHHRRRRDHVELRGRGFRGGGDQHGQGHQHGLDLQVVDRHVFLVGLAEDAREQAVIRRRLGALRG</sequence>
<accession>A0A9P7BIS3</accession>
<name>A0A9P7BIS3_RHIOR</name>
<proteinExistence type="predicted"/>
<feature type="region of interest" description="Disordered" evidence="1">
    <location>
        <begin position="19"/>
        <end position="53"/>
    </location>
</feature>
<dbReference type="Proteomes" id="UP000716291">
    <property type="component" value="Unassembled WGS sequence"/>
</dbReference>
<comment type="caution">
    <text evidence="2">The sequence shown here is derived from an EMBL/GenBank/DDBJ whole genome shotgun (WGS) entry which is preliminary data.</text>
</comment>